<keyword evidence="2" id="KW-0472">Membrane</keyword>
<keyword evidence="2" id="KW-1133">Transmembrane helix</keyword>
<dbReference type="PaxDb" id="121845-A0A1S3D6S8"/>
<evidence type="ECO:0000256" key="1">
    <source>
        <dbReference type="SAM" id="MobiDB-lite"/>
    </source>
</evidence>
<name>A0A1S3D6S8_DIACI</name>
<dbReference type="PANTHER" id="PTHR10974:SF1">
    <property type="entry name" value="FI08016P-RELATED"/>
    <property type="match status" value="1"/>
</dbReference>
<protein>
    <submittedName>
        <fullName evidence="4 5">Uncharacterized protein LOC103512515</fullName>
    </submittedName>
</protein>
<dbReference type="GeneID" id="103512515"/>
<dbReference type="RefSeq" id="XP_017300924.1">
    <property type="nucleotide sequence ID" value="XM_017445435.2"/>
</dbReference>
<reference evidence="4 5" key="1">
    <citation type="submission" date="2025-04" db="UniProtKB">
        <authorList>
            <consortium name="RefSeq"/>
        </authorList>
    </citation>
    <scope>IDENTIFICATION</scope>
</reference>
<evidence type="ECO:0000313" key="3">
    <source>
        <dbReference type="Proteomes" id="UP000079169"/>
    </source>
</evidence>
<dbReference type="STRING" id="121845.A0A1S3D6S8"/>
<gene>
    <name evidence="4 5" type="primary">LOC103512515</name>
</gene>
<dbReference type="Proteomes" id="UP000079169">
    <property type="component" value="Unplaced"/>
</dbReference>
<dbReference type="KEGG" id="dci:103512515"/>
<dbReference type="GO" id="GO:0005615">
    <property type="term" value="C:extracellular space"/>
    <property type="evidence" value="ECO:0007669"/>
    <property type="project" value="TreeGrafter"/>
</dbReference>
<proteinExistence type="predicted"/>
<accession>A0A1S3D6S8</accession>
<dbReference type="Gene3D" id="3.40.720.10">
    <property type="entry name" value="Alkaline Phosphatase, subunit A"/>
    <property type="match status" value="1"/>
</dbReference>
<organism evidence="3 4">
    <name type="scientific">Diaphorina citri</name>
    <name type="common">Asian citrus psyllid</name>
    <dbReference type="NCBI Taxonomy" id="121845"/>
    <lineage>
        <taxon>Eukaryota</taxon>
        <taxon>Metazoa</taxon>
        <taxon>Ecdysozoa</taxon>
        <taxon>Arthropoda</taxon>
        <taxon>Hexapoda</taxon>
        <taxon>Insecta</taxon>
        <taxon>Pterygota</taxon>
        <taxon>Neoptera</taxon>
        <taxon>Paraneoptera</taxon>
        <taxon>Hemiptera</taxon>
        <taxon>Sternorrhyncha</taxon>
        <taxon>Psylloidea</taxon>
        <taxon>Psyllidae</taxon>
        <taxon>Diaphorininae</taxon>
        <taxon>Diaphorina</taxon>
    </lineage>
</organism>
<evidence type="ECO:0000313" key="4">
    <source>
        <dbReference type="RefSeq" id="XP_008475501.1"/>
    </source>
</evidence>
<keyword evidence="2" id="KW-0812">Transmembrane</keyword>
<dbReference type="InterPro" id="IPR004245">
    <property type="entry name" value="DUF229"/>
</dbReference>
<dbReference type="OMA" id="CCWRPFW"/>
<evidence type="ECO:0000313" key="5">
    <source>
        <dbReference type="RefSeq" id="XP_017300924.1"/>
    </source>
</evidence>
<dbReference type="AlphaFoldDB" id="A0A1S3D6S8"/>
<feature type="region of interest" description="Disordered" evidence="1">
    <location>
        <begin position="191"/>
        <end position="219"/>
    </location>
</feature>
<dbReference type="InterPro" id="IPR017850">
    <property type="entry name" value="Alkaline_phosphatase_core_sf"/>
</dbReference>
<dbReference type="RefSeq" id="XP_008475501.1">
    <property type="nucleotide sequence ID" value="XM_008477279.3"/>
</dbReference>
<evidence type="ECO:0000256" key="2">
    <source>
        <dbReference type="SAM" id="Phobius"/>
    </source>
</evidence>
<dbReference type="Pfam" id="PF02995">
    <property type="entry name" value="DUF229"/>
    <property type="match status" value="1"/>
</dbReference>
<dbReference type="SUPFAM" id="SSF53649">
    <property type="entry name" value="Alkaline phosphatase-like"/>
    <property type="match status" value="1"/>
</dbReference>
<dbReference type="FunFam" id="3.40.720.10:FF:000017">
    <property type="entry name" value="Predicted protein"/>
    <property type="match status" value="1"/>
</dbReference>
<dbReference type="CDD" id="cd16021">
    <property type="entry name" value="ALP_like"/>
    <property type="match status" value="1"/>
</dbReference>
<dbReference type="PANTHER" id="PTHR10974">
    <property type="entry name" value="FI08016P-RELATED"/>
    <property type="match status" value="1"/>
</dbReference>
<feature type="transmembrane region" description="Helical" evidence="2">
    <location>
        <begin position="9"/>
        <end position="28"/>
    </location>
</feature>
<sequence>MLHDRRPKWFYLISLFTVFSTGVYLYYYPNPTSVDNNSSYHPLVTQADDIRAEPTRAGYFVYSNACKISELPVRNERLEHYFEPESFESCRGWNDGKPRLVGSNRTFLFIIKSALPYYVGNSTGSIQCNYRAFTWKYEQGSNKYGTMRTMYSRKVPLTSPVQILSDEFIRVDCSLDKVEVYTDFFSFVPEPTPVSDPQSRDPQSRVPQSDLPVPRPPDPPEPEYSVLVVGIDAVSRQNFLRQMSRTYKYLDTHYELVDMRGYNKIGDNTFPNLVAALTGMSEKELEQTCYPTPESTFDDCPFLWKNFSAAGFKTLYAEDSFGMSTFNYFKSGFAKSPTDTFYNIFSKESEAVIGNTKILNAHLCMGSQLIFKTVLEYALKYTSALRNYFYFAFVWTSSLTHDYLNLPRLGDSILQKFVKNLNKNGHLNRTILILTSDHGLRWGDFRETYQGHLEERLPFLFFIMPQTFKTKYRVAYSNLLYNQHRLTTPYDLHETFKDLIDVSSLKDELLRQDRGPDKDNIPRGISLFRNIPDTRGCHQAGIPAHYCTCHNKLIRTSLESPTVRELSQTLVSHINEVLLKNLTDKCHQLKVHKILSAQYEQSIFSMSSKTGNWTQRDYTISIVTVPGLAIFESTMRYDLILDTKDIVGDVSRLNVYANQSRCVDQARLKLYCYCR</sequence>
<keyword evidence="3" id="KW-1185">Reference proteome</keyword>